<accession>A0A164QP58</accession>
<dbReference type="Gene3D" id="3.40.50.450">
    <property type="match status" value="1"/>
</dbReference>
<evidence type="ECO:0000313" key="3">
    <source>
        <dbReference type="EMBL" id="KZD71980.1"/>
    </source>
</evidence>
<evidence type="ECO:0000256" key="1">
    <source>
        <dbReference type="ARBA" id="ARBA00006525"/>
    </source>
</evidence>
<name>A0A164QP58_BACCE</name>
<dbReference type="PATRIC" id="fig|1396.535.peg.4192"/>
<dbReference type="PANTHER" id="PTHR43022">
    <property type="entry name" value="PROTEIN SMF"/>
    <property type="match status" value="1"/>
</dbReference>
<dbReference type="SUPFAM" id="SSF102405">
    <property type="entry name" value="MCP/YpsA-like"/>
    <property type="match status" value="1"/>
</dbReference>
<reference evidence="3 4" key="1">
    <citation type="submission" date="2015-09" db="EMBL/GenBank/DDBJ databases">
        <title>Bacillus cereus food isolates.</title>
        <authorList>
            <person name="Boekhorst J."/>
        </authorList>
    </citation>
    <scope>NUCLEOTIDE SEQUENCE [LARGE SCALE GENOMIC DNA]</scope>
    <source>
        <strain evidence="3 4">B4088</strain>
    </source>
</reference>
<protein>
    <submittedName>
        <fullName evidence="3">Rossmann fold nucleotide-binding protein Smf involved in DNA uptake</fullName>
    </submittedName>
</protein>
<dbReference type="InterPro" id="IPR003488">
    <property type="entry name" value="DprA"/>
</dbReference>
<evidence type="ECO:0000259" key="2">
    <source>
        <dbReference type="Pfam" id="PF02481"/>
    </source>
</evidence>
<sequence>MKDRERLVKLGDFWIEGLKCDIKPHKKFFGIIGSRNPSVRERENAYLLGKWCAQNGYIVVSGLASGVDEAAHKGALDGGGKTIAIVSTTPHENIYPRENKDLAQRIMQQGCIVYPFGKNKPNLIEGFDDFKRRLIERNLVLAYLCKNVVTVKDDGKIIGGTKWAMNYALIFGNKTFRLCGDAFREDFETHRLSIEKKCLESEPEVEKAKVTWEMEIGINIK</sequence>
<dbReference type="EMBL" id="LJKE01000015">
    <property type="protein sequence ID" value="KZD71980.1"/>
    <property type="molecule type" value="Genomic_DNA"/>
</dbReference>
<feature type="domain" description="Smf/DprA SLOG" evidence="2">
    <location>
        <begin position="25"/>
        <end position="194"/>
    </location>
</feature>
<dbReference type="PANTHER" id="PTHR43022:SF1">
    <property type="entry name" value="PROTEIN SMF"/>
    <property type="match status" value="1"/>
</dbReference>
<dbReference type="GO" id="GO:0009294">
    <property type="term" value="P:DNA-mediated transformation"/>
    <property type="evidence" value="ECO:0007669"/>
    <property type="project" value="InterPro"/>
</dbReference>
<comment type="similarity">
    <text evidence="1">Belongs to the DprA/Smf family.</text>
</comment>
<proteinExistence type="inferred from homology"/>
<dbReference type="RefSeq" id="WP_063259668.1">
    <property type="nucleotide sequence ID" value="NZ_LJKE01000015.1"/>
</dbReference>
<gene>
    <name evidence="3" type="ORF">B4088_0441</name>
</gene>
<dbReference type="Pfam" id="PF02481">
    <property type="entry name" value="DNA_processg_A"/>
    <property type="match status" value="1"/>
</dbReference>
<dbReference type="AlphaFoldDB" id="A0A164QP58"/>
<organism evidence="3 4">
    <name type="scientific">Bacillus cereus</name>
    <dbReference type="NCBI Taxonomy" id="1396"/>
    <lineage>
        <taxon>Bacteria</taxon>
        <taxon>Bacillati</taxon>
        <taxon>Bacillota</taxon>
        <taxon>Bacilli</taxon>
        <taxon>Bacillales</taxon>
        <taxon>Bacillaceae</taxon>
        <taxon>Bacillus</taxon>
        <taxon>Bacillus cereus group</taxon>
    </lineage>
</organism>
<dbReference type="Proteomes" id="UP000076482">
    <property type="component" value="Unassembled WGS sequence"/>
</dbReference>
<dbReference type="InterPro" id="IPR057666">
    <property type="entry name" value="DrpA_SLOG"/>
</dbReference>
<comment type="caution">
    <text evidence="3">The sequence shown here is derived from an EMBL/GenBank/DDBJ whole genome shotgun (WGS) entry which is preliminary data.</text>
</comment>
<evidence type="ECO:0000313" key="4">
    <source>
        <dbReference type="Proteomes" id="UP000076482"/>
    </source>
</evidence>